<sequence>MYSVPGDSGGWLSRTMETAGWTCISSSPLPVSRSGAAAAPSPAILRGLIDFTREPSTTVSEGAKSLIRQMLEPDPKLRLTAKQVGSIEVKKKKNGGDMVDRSNSEEGGQQLCDSCVGVCHKQSGIAMTKPTKSLNTRIIWTTCSRVYKRFTLPGPVIMACWCRMGDMSKALICVL</sequence>
<accession>A0ACB9CWW3</accession>
<reference evidence="1 2" key="2">
    <citation type="journal article" date="2022" name="Mol. Ecol. Resour.">
        <title>The genomes of chicory, endive, great burdock and yacon provide insights into Asteraceae paleo-polyploidization history and plant inulin production.</title>
        <authorList>
            <person name="Fan W."/>
            <person name="Wang S."/>
            <person name="Wang H."/>
            <person name="Wang A."/>
            <person name="Jiang F."/>
            <person name="Liu H."/>
            <person name="Zhao H."/>
            <person name="Xu D."/>
            <person name="Zhang Y."/>
        </authorList>
    </citation>
    <scope>NUCLEOTIDE SEQUENCE [LARGE SCALE GENOMIC DNA]</scope>
    <source>
        <strain evidence="2">cv. Punajuju</strain>
        <tissue evidence="1">Leaves</tissue>
    </source>
</reference>
<name>A0ACB9CWW3_CICIN</name>
<gene>
    <name evidence="1" type="ORF">L2E82_28856</name>
</gene>
<evidence type="ECO:0000313" key="1">
    <source>
        <dbReference type="EMBL" id="KAI3738736.1"/>
    </source>
</evidence>
<reference evidence="2" key="1">
    <citation type="journal article" date="2022" name="Mol. Ecol. Resour.">
        <title>The genomes of chicory, endive, great burdock and yacon provide insights into Asteraceae palaeo-polyploidization history and plant inulin production.</title>
        <authorList>
            <person name="Fan W."/>
            <person name="Wang S."/>
            <person name="Wang H."/>
            <person name="Wang A."/>
            <person name="Jiang F."/>
            <person name="Liu H."/>
            <person name="Zhao H."/>
            <person name="Xu D."/>
            <person name="Zhang Y."/>
        </authorList>
    </citation>
    <scope>NUCLEOTIDE SEQUENCE [LARGE SCALE GENOMIC DNA]</scope>
    <source>
        <strain evidence="2">cv. Punajuju</strain>
    </source>
</reference>
<dbReference type="Proteomes" id="UP001055811">
    <property type="component" value="Linkage Group LG05"/>
</dbReference>
<protein>
    <submittedName>
        <fullName evidence="1">Uncharacterized protein</fullName>
    </submittedName>
</protein>
<comment type="caution">
    <text evidence="1">The sequence shown here is derived from an EMBL/GenBank/DDBJ whole genome shotgun (WGS) entry which is preliminary data.</text>
</comment>
<proteinExistence type="predicted"/>
<keyword evidence="2" id="KW-1185">Reference proteome</keyword>
<dbReference type="EMBL" id="CM042013">
    <property type="protein sequence ID" value="KAI3738736.1"/>
    <property type="molecule type" value="Genomic_DNA"/>
</dbReference>
<evidence type="ECO:0000313" key="2">
    <source>
        <dbReference type="Proteomes" id="UP001055811"/>
    </source>
</evidence>
<organism evidence="1 2">
    <name type="scientific">Cichorium intybus</name>
    <name type="common">Chicory</name>
    <dbReference type="NCBI Taxonomy" id="13427"/>
    <lineage>
        <taxon>Eukaryota</taxon>
        <taxon>Viridiplantae</taxon>
        <taxon>Streptophyta</taxon>
        <taxon>Embryophyta</taxon>
        <taxon>Tracheophyta</taxon>
        <taxon>Spermatophyta</taxon>
        <taxon>Magnoliopsida</taxon>
        <taxon>eudicotyledons</taxon>
        <taxon>Gunneridae</taxon>
        <taxon>Pentapetalae</taxon>
        <taxon>asterids</taxon>
        <taxon>campanulids</taxon>
        <taxon>Asterales</taxon>
        <taxon>Asteraceae</taxon>
        <taxon>Cichorioideae</taxon>
        <taxon>Cichorieae</taxon>
        <taxon>Cichoriinae</taxon>
        <taxon>Cichorium</taxon>
    </lineage>
</organism>